<dbReference type="EMBL" id="CP136895">
    <property type="protein sequence ID" value="WOL12213.1"/>
    <property type="molecule type" value="Genomic_DNA"/>
</dbReference>
<feature type="compositionally biased region" description="Acidic residues" evidence="2">
    <location>
        <begin position="520"/>
        <end position="531"/>
    </location>
</feature>
<keyword evidence="4" id="KW-1185">Reference proteome</keyword>
<evidence type="ECO:0000256" key="2">
    <source>
        <dbReference type="SAM" id="MobiDB-lite"/>
    </source>
</evidence>
<gene>
    <name evidence="3" type="ORF">Cni_G20979</name>
</gene>
<evidence type="ECO:0000313" key="3">
    <source>
        <dbReference type="EMBL" id="WOL12213.1"/>
    </source>
</evidence>
<protein>
    <submittedName>
        <fullName evidence="3">Uncharacterized protein</fullName>
    </submittedName>
</protein>
<organism evidence="3 4">
    <name type="scientific">Canna indica</name>
    <name type="common">Indian-shot</name>
    <dbReference type="NCBI Taxonomy" id="4628"/>
    <lineage>
        <taxon>Eukaryota</taxon>
        <taxon>Viridiplantae</taxon>
        <taxon>Streptophyta</taxon>
        <taxon>Embryophyta</taxon>
        <taxon>Tracheophyta</taxon>
        <taxon>Spermatophyta</taxon>
        <taxon>Magnoliopsida</taxon>
        <taxon>Liliopsida</taxon>
        <taxon>Zingiberales</taxon>
        <taxon>Cannaceae</taxon>
        <taxon>Canna</taxon>
    </lineage>
</organism>
<keyword evidence="1" id="KW-0175">Coiled coil</keyword>
<evidence type="ECO:0000256" key="1">
    <source>
        <dbReference type="SAM" id="Coils"/>
    </source>
</evidence>
<name>A0AAQ3KNL8_9LILI</name>
<feature type="compositionally biased region" description="Basic residues" evidence="2">
    <location>
        <begin position="30"/>
        <end position="39"/>
    </location>
</feature>
<feature type="region of interest" description="Disordered" evidence="2">
    <location>
        <begin position="117"/>
        <end position="143"/>
    </location>
</feature>
<dbReference type="PANTHER" id="PTHR31071:SF2">
    <property type="entry name" value="ACTIN CYTOSKELETON-REGULATORY COMPLEX PAN-LIKE PROTEIN"/>
    <property type="match status" value="1"/>
</dbReference>
<dbReference type="Proteomes" id="UP001327560">
    <property type="component" value="Chromosome 6"/>
</dbReference>
<dbReference type="InterPro" id="IPR043424">
    <property type="entry name" value="BLT-like"/>
</dbReference>
<proteinExistence type="predicted"/>
<dbReference type="PANTHER" id="PTHR31071">
    <property type="entry name" value="GB|AAF24581.1"/>
    <property type="match status" value="1"/>
</dbReference>
<accession>A0AAQ3KNL8</accession>
<feature type="region of interest" description="Disordered" evidence="2">
    <location>
        <begin position="1"/>
        <end position="103"/>
    </location>
</feature>
<feature type="coiled-coil region" evidence="1">
    <location>
        <begin position="233"/>
        <end position="420"/>
    </location>
</feature>
<reference evidence="3 4" key="1">
    <citation type="submission" date="2023-10" db="EMBL/GenBank/DDBJ databases">
        <title>Chromosome-scale genome assembly provides insights into flower coloration mechanisms of Canna indica.</title>
        <authorList>
            <person name="Li C."/>
        </authorList>
    </citation>
    <scope>NUCLEOTIDE SEQUENCE [LARGE SCALE GENOMIC DNA]</scope>
    <source>
        <tissue evidence="3">Flower</tissue>
    </source>
</reference>
<sequence>MPTSTAGRRPGISPAKALPPPPDSDLQPARKPHARRRTRSPAFPGVATGARSRKGGAGSGGRRSSPNTPLLRWKFNERPPQQPGRKVEDAGTSEAPPPPPLTRVSARKLAAGIWRLRPADAGAGSRGGGREGQRAPPASLEPIPGHQEVQLLCNPLSTDLHTNRNKKHEFASPVSVLSPKYGDIHRLASFPSSAMEKATKWDPGSSMTSEEVYRFYSHLKLLEDQEMNTVSVVSSLRTELEKAHDRISELETERRSAKKKLDQFLKRLAEEKASWRSREHEKVRAIIEAMKADLDRERKKHQRIEIVHNKLVNELAEAKLTAKQLFQEYEKERKARELVEEVCNELAKEMGEDKAEIEALKMEALKIREEVEDEKRMLQMAEVWREERVQMKLVDAKLTLEEKYAQLRELKAELDAFLAARTAADLDIELVREAELLKDKTNSVNVEEIKDFSYQPPPASEDIYAVFEELQPRQETNERDIQPCCGHSPRSHASKINTASPGTDVFLEHPSKQHAHELIDSNDDDEDDSDWETVSHAEEQGSSNTLDGSEPSVNGYCKESNASVSETEWKENADSKLNNEIIEVCSTNAKSRKKVSSIRRLWRSSTHDNGEDLKKTSVEMKPGRLSDGRISNGALASNNGEEYKKHSVEHVNGRLSNARTSNGTLSPDVGLGEVGLSPESLGQWSSPDSLNPHIARGMKGCIEWPRGNQKHSLKAKLMEARMESQKIQLRHVLKQKI</sequence>
<feature type="region of interest" description="Disordered" evidence="2">
    <location>
        <begin position="519"/>
        <end position="553"/>
    </location>
</feature>
<evidence type="ECO:0000313" key="4">
    <source>
        <dbReference type="Proteomes" id="UP001327560"/>
    </source>
</evidence>
<dbReference type="AlphaFoldDB" id="A0AAQ3KNL8"/>